<keyword evidence="12" id="KW-0732">Signal</keyword>
<keyword evidence="7" id="KW-0249">Electron transport</keyword>
<dbReference type="GO" id="GO:0020037">
    <property type="term" value="F:heme binding"/>
    <property type="evidence" value="ECO:0007669"/>
    <property type="project" value="TreeGrafter"/>
</dbReference>
<sequence length="647" mass="75702">MSYIYSVFILITLFLQTNSKNYLEQSDKFLQSDLEFENDFVVLQSESKDRHSAFYYHKWANFIVWGILADFGILANRYGLMSKHRLNLHSIIMGLCVLLTVIAEILMIAIWNPPTFYGNQNIASFHAPIGFTYLGLMILQSLGGVFLKLCIESNDQQQYIKIMSLFHVYLGYAMYFLGKIQCGFGFYEVYTNVQGQGQGNLIMFWVIYSVLFFWRILFEWFYYNGKLYLYFYAMKPISERHESIQDSLFVQYLIQNDQTNIEKEYDKKLWFIFNNNIVDLTGFVHPGGQYIWQRVKGREISRFIYGGQSLEDGSSVAYAHSDQAIAFLKRQTIGYLYGNQIANLIQESNNIWRLVNQQIISEKISLFGFTHSQKQIEAQLGNLDQFGKYYQIKSVVNKKISIRQYTSIVCMASENVQYRQQLINLIEHFDQLKQQDIEQMLQQQRYLKELPLIIKKYNSNFGFSQYIHSHINEEYEIEGPNGPSLGLPNKGRIVIFCGGTGILPFLDLLDFQLQCATYQIIKKKFGQKIAERLNPFECQFNNNGLHITLIFGVANRSELIGFEIFKGLNKLQRYLDEQNFKIILKIKEQIEDFTCVEERFNESFMKKFLGQVEQYDRFYICGPPIMNSTVPKTLQGLGIVKRNIHFV</sequence>
<evidence type="ECO:0000256" key="2">
    <source>
        <dbReference type="ARBA" id="ARBA00004141"/>
    </source>
</evidence>
<keyword evidence="3" id="KW-0813">Transport</keyword>
<dbReference type="PANTHER" id="PTHR15422">
    <property type="entry name" value="OS05G0565100 PROTEIN"/>
    <property type="match status" value="1"/>
</dbReference>
<dbReference type="EMBL" id="CAJJDN010000164">
    <property type="protein sequence ID" value="CAD8126003.1"/>
    <property type="molecule type" value="Genomic_DNA"/>
</dbReference>
<protein>
    <recommendedName>
        <fullName evidence="13">Cytochrome b561 domain-containing protein</fullName>
    </recommendedName>
</protein>
<dbReference type="AlphaFoldDB" id="A0A8S1RFC5"/>
<dbReference type="OrthoDB" id="289651at2759"/>
<comment type="caution">
    <text evidence="14">The sequence shown here is derived from an EMBL/GenBank/DDBJ whole genome shotgun (WGS) entry which is preliminary data.</text>
</comment>
<keyword evidence="10 11" id="KW-0472">Membrane</keyword>
<dbReference type="InterPro" id="IPR006593">
    <property type="entry name" value="Cyt_b561/ferric_Rdtase_TM"/>
</dbReference>
<evidence type="ECO:0000313" key="14">
    <source>
        <dbReference type="EMBL" id="CAD8126003.1"/>
    </source>
</evidence>
<evidence type="ECO:0000313" key="15">
    <source>
        <dbReference type="Proteomes" id="UP000692954"/>
    </source>
</evidence>
<feature type="chain" id="PRO_5035931745" description="Cytochrome b561 domain-containing protein" evidence="12">
    <location>
        <begin position="20"/>
        <end position="647"/>
    </location>
</feature>
<feature type="transmembrane region" description="Helical" evidence="11">
    <location>
        <begin position="131"/>
        <end position="151"/>
    </location>
</feature>
<feature type="domain" description="Cytochrome b561" evidence="13">
    <location>
        <begin position="82"/>
        <end position="188"/>
    </location>
</feature>
<evidence type="ECO:0000259" key="13">
    <source>
        <dbReference type="Pfam" id="PF03188"/>
    </source>
</evidence>
<dbReference type="Proteomes" id="UP000692954">
    <property type="component" value="Unassembled WGS sequence"/>
</dbReference>
<evidence type="ECO:0000256" key="3">
    <source>
        <dbReference type="ARBA" id="ARBA00022448"/>
    </source>
</evidence>
<comment type="subcellular location">
    <subcellularLocation>
        <location evidence="2">Membrane</location>
        <topology evidence="2">Multi-pass membrane protein</topology>
    </subcellularLocation>
</comment>
<evidence type="ECO:0000256" key="6">
    <source>
        <dbReference type="ARBA" id="ARBA00022723"/>
    </source>
</evidence>
<keyword evidence="15" id="KW-1185">Reference proteome</keyword>
<evidence type="ECO:0000256" key="1">
    <source>
        <dbReference type="ARBA" id="ARBA00001970"/>
    </source>
</evidence>
<evidence type="ECO:0000256" key="11">
    <source>
        <dbReference type="SAM" id="Phobius"/>
    </source>
</evidence>
<feature type="signal peptide" evidence="12">
    <location>
        <begin position="1"/>
        <end position="19"/>
    </location>
</feature>
<dbReference type="Pfam" id="PF03188">
    <property type="entry name" value="Cytochrom_B561"/>
    <property type="match status" value="1"/>
</dbReference>
<reference evidence="14" key="1">
    <citation type="submission" date="2021-01" db="EMBL/GenBank/DDBJ databases">
        <authorList>
            <consortium name="Genoscope - CEA"/>
            <person name="William W."/>
        </authorList>
    </citation>
    <scope>NUCLEOTIDE SEQUENCE</scope>
</reference>
<organism evidence="14 15">
    <name type="scientific">Paramecium sonneborni</name>
    <dbReference type="NCBI Taxonomy" id="65129"/>
    <lineage>
        <taxon>Eukaryota</taxon>
        <taxon>Sar</taxon>
        <taxon>Alveolata</taxon>
        <taxon>Ciliophora</taxon>
        <taxon>Intramacronucleata</taxon>
        <taxon>Oligohymenophorea</taxon>
        <taxon>Peniculida</taxon>
        <taxon>Parameciidae</taxon>
        <taxon>Paramecium</taxon>
    </lineage>
</organism>
<dbReference type="GO" id="GO:0140575">
    <property type="term" value="F:transmembrane monodehydroascorbate reductase activity"/>
    <property type="evidence" value="ECO:0007669"/>
    <property type="project" value="InterPro"/>
</dbReference>
<dbReference type="GO" id="GO:0046872">
    <property type="term" value="F:metal ion binding"/>
    <property type="evidence" value="ECO:0007669"/>
    <property type="project" value="UniProtKB-KW"/>
</dbReference>
<dbReference type="InterPro" id="IPR045150">
    <property type="entry name" value="CYB561D1/2"/>
</dbReference>
<dbReference type="CDD" id="cd08760">
    <property type="entry name" value="Cyt_b561_FRRS1_like"/>
    <property type="match status" value="1"/>
</dbReference>
<name>A0A8S1RFC5_9CILI</name>
<feature type="transmembrane region" description="Helical" evidence="11">
    <location>
        <begin position="59"/>
        <end position="79"/>
    </location>
</feature>
<dbReference type="CDD" id="cd00322">
    <property type="entry name" value="FNR_like"/>
    <property type="match status" value="1"/>
</dbReference>
<evidence type="ECO:0000256" key="8">
    <source>
        <dbReference type="ARBA" id="ARBA00022989"/>
    </source>
</evidence>
<keyword evidence="4" id="KW-0349">Heme</keyword>
<accession>A0A8S1RFC5</accession>
<feature type="transmembrane region" description="Helical" evidence="11">
    <location>
        <begin position="202"/>
        <end position="223"/>
    </location>
</feature>
<feature type="transmembrane region" description="Helical" evidence="11">
    <location>
        <begin position="172"/>
        <end position="190"/>
    </location>
</feature>
<comment type="cofactor">
    <cofactor evidence="1">
        <name>heme b</name>
        <dbReference type="ChEBI" id="CHEBI:60344"/>
    </cofactor>
</comment>
<evidence type="ECO:0000256" key="7">
    <source>
        <dbReference type="ARBA" id="ARBA00022982"/>
    </source>
</evidence>
<proteinExistence type="predicted"/>
<keyword evidence="8 11" id="KW-1133">Transmembrane helix</keyword>
<evidence type="ECO:0000256" key="10">
    <source>
        <dbReference type="ARBA" id="ARBA00023136"/>
    </source>
</evidence>
<keyword evidence="9" id="KW-0408">Iron</keyword>
<gene>
    <name evidence="14" type="ORF">PSON_ATCC_30995.1.T1640025</name>
</gene>
<feature type="transmembrane region" description="Helical" evidence="11">
    <location>
        <begin position="91"/>
        <end position="111"/>
    </location>
</feature>
<keyword evidence="6" id="KW-0479">Metal-binding</keyword>
<evidence type="ECO:0000256" key="4">
    <source>
        <dbReference type="ARBA" id="ARBA00022617"/>
    </source>
</evidence>
<evidence type="ECO:0000256" key="5">
    <source>
        <dbReference type="ARBA" id="ARBA00022692"/>
    </source>
</evidence>
<keyword evidence="5 11" id="KW-0812">Transmembrane</keyword>
<dbReference type="PANTHER" id="PTHR15422:SF24">
    <property type="entry name" value="DOMON RELATED DOMAIN-CONTAINING PROTEIN"/>
    <property type="match status" value="1"/>
</dbReference>
<evidence type="ECO:0000256" key="9">
    <source>
        <dbReference type="ARBA" id="ARBA00023004"/>
    </source>
</evidence>
<evidence type="ECO:0000256" key="12">
    <source>
        <dbReference type="SAM" id="SignalP"/>
    </source>
</evidence>
<dbReference type="GO" id="GO:0016020">
    <property type="term" value="C:membrane"/>
    <property type="evidence" value="ECO:0007669"/>
    <property type="project" value="UniProtKB-SubCell"/>
</dbReference>